<dbReference type="Proteomes" id="UP001500994">
    <property type="component" value="Unassembled WGS sequence"/>
</dbReference>
<feature type="compositionally biased region" description="Basic and acidic residues" evidence="1">
    <location>
        <begin position="120"/>
        <end position="134"/>
    </location>
</feature>
<gene>
    <name evidence="2" type="ORF">GCM10009864_68290</name>
</gene>
<evidence type="ECO:0000256" key="1">
    <source>
        <dbReference type="SAM" id="MobiDB-lite"/>
    </source>
</evidence>
<reference evidence="3" key="1">
    <citation type="journal article" date="2019" name="Int. J. Syst. Evol. Microbiol.">
        <title>The Global Catalogue of Microorganisms (GCM) 10K type strain sequencing project: providing services to taxonomists for standard genome sequencing and annotation.</title>
        <authorList>
            <consortium name="The Broad Institute Genomics Platform"/>
            <consortium name="The Broad Institute Genome Sequencing Center for Infectious Disease"/>
            <person name="Wu L."/>
            <person name="Ma J."/>
        </authorList>
    </citation>
    <scope>NUCLEOTIDE SEQUENCE [LARGE SCALE GENOMIC DNA]</scope>
    <source>
        <strain evidence="3">JCM 16374</strain>
    </source>
</reference>
<protein>
    <submittedName>
        <fullName evidence="2">Uncharacterized protein</fullName>
    </submittedName>
</protein>
<evidence type="ECO:0000313" key="2">
    <source>
        <dbReference type="EMBL" id="GAA2685246.1"/>
    </source>
</evidence>
<sequence>MHRPEGVVTNPTEVDDMTEPKRQVLHDGRLLPWSSLEGKPCYLLASDGTGYVSRMADRVEAEQLDTAAQLIEEAHDVLRERAWTPGEIHLLTSDLTASLSNVRRIAVSRGARLPAPAYDSPDRATAERDGTRPV</sequence>
<feature type="region of interest" description="Disordered" evidence="1">
    <location>
        <begin position="110"/>
        <end position="134"/>
    </location>
</feature>
<name>A0ABP6F6J1_9ACTN</name>
<organism evidence="2 3">
    <name type="scientific">Streptomyces lunalinharesii</name>
    <dbReference type="NCBI Taxonomy" id="333384"/>
    <lineage>
        <taxon>Bacteria</taxon>
        <taxon>Bacillati</taxon>
        <taxon>Actinomycetota</taxon>
        <taxon>Actinomycetes</taxon>
        <taxon>Kitasatosporales</taxon>
        <taxon>Streptomycetaceae</taxon>
        <taxon>Streptomyces</taxon>
    </lineage>
</organism>
<comment type="caution">
    <text evidence="2">The sequence shown here is derived from an EMBL/GenBank/DDBJ whole genome shotgun (WGS) entry which is preliminary data.</text>
</comment>
<accession>A0ABP6F6J1</accession>
<dbReference type="EMBL" id="BAAARK010000035">
    <property type="protein sequence ID" value="GAA2685246.1"/>
    <property type="molecule type" value="Genomic_DNA"/>
</dbReference>
<keyword evidence="3" id="KW-1185">Reference proteome</keyword>
<evidence type="ECO:0000313" key="3">
    <source>
        <dbReference type="Proteomes" id="UP001500994"/>
    </source>
</evidence>
<proteinExistence type="predicted"/>